<proteinExistence type="predicted"/>
<dbReference type="GO" id="GO:0016874">
    <property type="term" value="F:ligase activity"/>
    <property type="evidence" value="ECO:0007669"/>
    <property type="project" value="UniProtKB-KW"/>
</dbReference>
<organism evidence="1">
    <name type="scientific">uncultured Caudovirales phage</name>
    <dbReference type="NCBI Taxonomy" id="2100421"/>
    <lineage>
        <taxon>Viruses</taxon>
        <taxon>Duplodnaviria</taxon>
        <taxon>Heunggongvirae</taxon>
        <taxon>Uroviricota</taxon>
        <taxon>Caudoviricetes</taxon>
        <taxon>Peduoviridae</taxon>
        <taxon>Maltschvirus</taxon>
        <taxon>Maltschvirus maltsch</taxon>
    </lineage>
</organism>
<dbReference type="Gene3D" id="1.10.287.610">
    <property type="entry name" value="Helix hairpin bin"/>
    <property type="match status" value="1"/>
</dbReference>
<name>A0A6J7WVG7_9CAUD</name>
<reference evidence="1" key="1">
    <citation type="submission" date="2020-05" db="EMBL/GenBank/DDBJ databases">
        <authorList>
            <person name="Chiriac C."/>
            <person name="Salcher M."/>
            <person name="Ghai R."/>
            <person name="Kavagutti S V."/>
        </authorList>
    </citation>
    <scope>NUCLEOTIDE SEQUENCE</scope>
</reference>
<accession>A0A6J7WVG7</accession>
<sequence length="111" mass="13249">MSLDALFESDEKDIDQIKAKIKQRRAQMLIHSCIYYELDDNIISDHKWQHWADELEVLQRKNPDCCKLDFYDWNFKDWTGATGNHLPHRDPWVNAQARWLLTYVRAGENNG</sequence>
<evidence type="ECO:0000313" key="1">
    <source>
        <dbReference type="EMBL" id="CAB5221971.1"/>
    </source>
</evidence>
<gene>
    <name evidence="1" type="ORF">UFOVP242_185</name>
</gene>
<dbReference type="Pfam" id="PF22745">
    <property type="entry name" value="Nlig-Ia"/>
    <property type="match status" value="1"/>
</dbReference>
<keyword evidence="1" id="KW-0436">Ligase</keyword>
<dbReference type="EMBL" id="LR798294">
    <property type="protein sequence ID" value="CAB5221971.1"/>
    <property type="molecule type" value="Genomic_DNA"/>
</dbReference>
<protein>
    <submittedName>
        <fullName evidence="1">NAD-dependent DNA ligase, adenylation</fullName>
    </submittedName>
</protein>
<dbReference type="SUPFAM" id="SSF56091">
    <property type="entry name" value="DNA ligase/mRNA capping enzyme, catalytic domain"/>
    <property type="match status" value="1"/>
</dbReference>